<feature type="non-terminal residue" evidence="1">
    <location>
        <position position="50"/>
    </location>
</feature>
<accession>A0A8J2JFL1</accession>
<evidence type="ECO:0000313" key="1">
    <source>
        <dbReference type="EMBL" id="CAG7717042.1"/>
    </source>
</evidence>
<dbReference type="OrthoDB" id="270639at2759"/>
<proteinExistence type="predicted"/>
<dbReference type="AlphaFoldDB" id="A0A8J2JFL1"/>
<name>A0A8J2JFL1_9HEXA</name>
<reference evidence="1" key="1">
    <citation type="submission" date="2021-06" db="EMBL/GenBank/DDBJ databases">
        <authorList>
            <person name="Hodson N. C."/>
            <person name="Mongue J. A."/>
            <person name="Jaron S. K."/>
        </authorList>
    </citation>
    <scope>NUCLEOTIDE SEQUENCE</scope>
</reference>
<keyword evidence="2" id="KW-1185">Reference proteome</keyword>
<dbReference type="Proteomes" id="UP000708208">
    <property type="component" value="Unassembled WGS sequence"/>
</dbReference>
<protein>
    <submittedName>
        <fullName evidence="1">Uncharacterized protein</fullName>
    </submittedName>
</protein>
<organism evidence="1 2">
    <name type="scientific">Allacma fusca</name>
    <dbReference type="NCBI Taxonomy" id="39272"/>
    <lineage>
        <taxon>Eukaryota</taxon>
        <taxon>Metazoa</taxon>
        <taxon>Ecdysozoa</taxon>
        <taxon>Arthropoda</taxon>
        <taxon>Hexapoda</taxon>
        <taxon>Collembola</taxon>
        <taxon>Symphypleona</taxon>
        <taxon>Sminthuridae</taxon>
        <taxon>Allacma</taxon>
    </lineage>
</organism>
<dbReference type="EMBL" id="CAJVCH010042951">
    <property type="protein sequence ID" value="CAG7717042.1"/>
    <property type="molecule type" value="Genomic_DNA"/>
</dbReference>
<comment type="caution">
    <text evidence="1">The sequence shown here is derived from an EMBL/GenBank/DDBJ whole genome shotgun (WGS) entry which is preliminary data.</text>
</comment>
<sequence length="50" mass="5638">LRTVARNCWCESSKFSNCGRASYKSSISLDKLYPQSSLDITKAQKPPENE</sequence>
<evidence type="ECO:0000313" key="2">
    <source>
        <dbReference type="Proteomes" id="UP000708208"/>
    </source>
</evidence>
<feature type="non-terminal residue" evidence="1">
    <location>
        <position position="1"/>
    </location>
</feature>
<gene>
    <name evidence="1" type="ORF">AFUS01_LOCUS6519</name>
</gene>